<gene>
    <name evidence="1" type="ORF">Pint_00302</name>
</gene>
<comment type="caution">
    <text evidence="1">The sequence shown here is derived from an EMBL/GenBank/DDBJ whole genome shotgun (WGS) entry which is preliminary data.</text>
</comment>
<sequence length="337" mass="37220">MENHNHEANINQDYLCNGLPQVLVLEPPPVFKFHGEQLSKIFHFLKAWESPLPLHQYLTINSQSVKAVLSAGTTPITPDIIRLIPSLGIIVTTSAGLNHIDLQECRRRQISIATAGTLYSEDAADLAVGLLIDVFRKISTADRYVRRGLWASQRDYQFPLGSKLGGKQVGIVGLGSIGLNVAKRLEAFGCNILYNSRKKKPSVPYPYYPDVCDLATHCDVLIICCGLTDETHHMINKKVLLELGKEGVIINVGRGAVIDEKEMVECLLQEEIAGAGLDVFENEPNVPKELFSLENVVLSPHRAVHSEETLMALCDLVVGNFEAFFSNKPLLTPLVED</sequence>
<dbReference type="Proteomes" id="UP001163603">
    <property type="component" value="Chromosome 1"/>
</dbReference>
<protein>
    <submittedName>
        <fullName evidence="1">Uncharacterized protein</fullName>
    </submittedName>
</protein>
<keyword evidence="2" id="KW-1185">Reference proteome</keyword>
<accession>A0ACC0ZGS8</accession>
<dbReference type="EMBL" id="CM047736">
    <property type="protein sequence ID" value="KAJ0052239.1"/>
    <property type="molecule type" value="Genomic_DNA"/>
</dbReference>
<name>A0ACC0ZGS8_9ROSI</name>
<evidence type="ECO:0000313" key="2">
    <source>
        <dbReference type="Proteomes" id="UP001163603"/>
    </source>
</evidence>
<evidence type="ECO:0000313" key="1">
    <source>
        <dbReference type="EMBL" id="KAJ0052239.1"/>
    </source>
</evidence>
<organism evidence="1 2">
    <name type="scientific">Pistacia integerrima</name>
    <dbReference type="NCBI Taxonomy" id="434235"/>
    <lineage>
        <taxon>Eukaryota</taxon>
        <taxon>Viridiplantae</taxon>
        <taxon>Streptophyta</taxon>
        <taxon>Embryophyta</taxon>
        <taxon>Tracheophyta</taxon>
        <taxon>Spermatophyta</taxon>
        <taxon>Magnoliopsida</taxon>
        <taxon>eudicotyledons</taxon>
        <taxon>Gunneridae</taxon>
        <taxon>Pentapetalae</taxon>
        <taxon>rosids</taxon>
        <taxon>malvids</taxon>
        <taxon>Sapindales</taxon>
        <taxon>Anacardiaceae</taxon>
        <taxon>Pistacia</taxon>
    </lineage>
</organism>
<proteinExistence type="predicted"/>
<reference evidence="2" key="1">
    <citation type="journal article" date="2023" name="G3 (Bethesda)">
        <title>Genome assembly and association tests identify interacting loci associated with vigor, precocity, and sex in interspecific pistachio rootstocks.</title>
        <authorList>
            <person name="Palmer W."/>
            <person name="Jacygrad E."/>
            <person name="Sagayaradj S."/>
            <person name="Cavanaugh K."/>
            <person name="Han R."/>
            <person name="Bertier L."/>
            <person name="Beede B."/>
            <person name="Kafkas S."/>
            <person name="Golino D."/>
            <person name="Preece J."/>
            <person name="Michelmore R."/>
        </authorList>
    </citation>
    <scope>NUCLEOTIDE SEQUENCE [LARGE SCALE GENOMIC DNA]</scope>
</reference>